<keyword evidence="2" id="KW-0812">Transmembrane</keyword>
<proteinExistence type="predicted"/>
<keyword evidence="2" id="KW-1133">Transmembrane helix</keyword>
<dbReference type="InterPro" id="IPR046112">
    <property type="entry name" value="DUF6049"/>
</dbReference>
<comment type="caution">
    <text evidence="3">The sequence shown here is derived from an EMBL/GenBank/DDBJ whole genome shotgun (WGS) entry which is preliminary data.</text>
</comment>
<evidence type="ECO:0000313" key="3">
    <source>
        <dbReference type="EMBL" id="KIC57955.1"/>
    </source>
</evidence>
<feature type="transmembrane region" description="Helical" evidence="2">
    <location>
        <begin position="696"/>
        <end position="714"/>
    </location>
</feature>
<dbReference type="Pfam" id="PF19516">
    <property type="entry name" value="DUF6049"/>
    <property type="match status" value="1"/>
</dbReference>
<feature type="region of interest" description="Disordered" evidence="1">
    <location>
        <begin position="724"/>
        <end position="746"/>
    </location>
</feature>
<dbReference type="AlphaFoldDB" id="A0A0B4D0U1"/>
<feature type="compositionally biased region" description="Low complexity" evidence="1">
    <location>
        <begin position="726"/>
        <end position="736"/>
    </location>
</feature>
<evidence type="ECO:0000256" key="2">
    <source>
        <dbReference type="SAM" id="Phobius"/>
    </source>
</evidence>
<reference evidence="3 4" key="1">
    <citation type="submission" date="2014-12" db="EMBL/GenBank/DDBJ databases">
        <title>Genome sequencing of Microbacterium hominis TPW29.</title>
        <authorList>
            <person name="Tan P.W."/>
            <person name="Chan K.-G."/>
        </authorList>
    </citation>
    <scope>NUCLEOTIDE SEQUENCE [LARGE SCALE GENOMIC DNA]</scope>
    <source>
        <strain evidence="3 4">TPW29</strain>
    </source>
</reference>
<keyword evidence="2" id="KW-0472">Membrane</keyword>
<protein>
    <submittedName>
        <fullName evidence="3">2-oxoglutarate dehydrogenase</fullName>
    </submittedName>
</protein>
<dbReference type="Proteomes" id="UP000031202">
    <property type="component" value="Unassembled WGS sequence"/>
</dbReference>
<gene>
    <name evidence="3" type="ORF">RM52_07700</name>
</gene>
<organism evidence="3 4">
    <name type="scientific">Microbacterium hominis</name>
    <dbReference type="NCBI Taxonomy" id="162426"/>
    <lineage>
        <taxon>Bacteria</taxon>
        <taxon>Bacillati</taxon>
        <taxon>Actinomycetota</taxon>
        <taxon>Actinomycetes</taxon>
        <taxon>Micrococcales</taxon>
        <taxon>Microbacteriaceae</taxon>
        <taxon>Microbacterium</taxon>
    </lineage>
</organism>
<name>A0A0B4D0U1_9MICO</name>
<evidence type="ECO:0000256" key="1">
    <source>
        <dbReference type="SAM" id="MobiDB-lite"/>
    </source>
</evidence>
<dbReference type="RefSeq" id="WP_039415204.1">
    <property type="nucleotide sequence ID" value="NZ_JWSZ01000010.1"/>
</dbReference>
<accession>A0A0B4D0U1</accession>
<dbReference type="EMBL" id="JWSZ01000010">
    <property type="protein sequence ID" value="KIC57955.1"/>
    <property type="molecule type" value="Genomic_DNA"/>
</dbReference>
<evidence type="ECO:0000313" key="4">
    <source>
        <dbReference type="Proteomes" id="UP000031202"/>
    </source>
</evidence>
<sequence length="746" mass="73823">MTVSFPAAARRPPDGVRGRRRRTIIGAARRGLRAAVLLAASTGMALAIVAAPAPAPADAATGTPEPSATPSATDAADAANLSVVVAPAGNGVVSTTVVSVAVAVSNTGDAPAASGTVTIALSRSPLATSAEVTSWLDAQTVADTAVASVPVTAVVARGTATATAAVDLGALGALAPGVYPLSAAYSSPTTGTQPLVAHSVLTVPDAASAASGVGVVVPITAPPTTTGLLSADDLKALTADDGALRTQLNAVTGTPAILAVDPAIPAAIRVLGSSAPASARQWLADLLALPNSRFALQFGDADLATQIAAGLPAPLRVSSLDPFMSARNFTSPAVAAGASPTATPAPDGRTLPTLDQLLDIGTARANVFWPATGSATAGVVAALQSAPGASGSTEPAAITLVGTSALSGAVGARADAAGGTVLAYDDGASRALRTASLASDPVHQGAGLAAASAYASVATRGAASSAPLLVVVDRATGRSATGLRAAIAAASSLAGRTAWDLDALLAASATAVSVTGGDAADPTRVDALHDLLDQENRVAAFATVLADPTLLTAPDRAEILQLLGNVWRAAPDQFASALSDHRDATSTTLGSVAIVPPSDITLLASSAPLTFSVRNDLPWPVTLTLTAAPNDPRLIVQKTADVSVGAAQSTRVQVPVQARVGSGESTLDLQLRSSAGVEIGARVRVAVSVRAEWESVGITVMSVLIGAMLVLGVVRTVRKMRRRRTATTATATATAAQNPRTEDVDG</sequence>